<sequence>MQERPSDLTDEQVADALRLDWGLEPAALAYAPVGFGDHHWTATDDAGGRWFVTVAELSEVRDLRRLRLAMDTAAALAEDAGLDFVVAPVRTDRGETVRRLDDLYAVVVYPQVDGAAGDFGDEPTQERRTALARLLGELHRATPKVPAAPVHDPAVAGVPVLHEALDDLARPWSGGPYAEPARAALAEHGQAKLLAVLAHYDELSARVQAAAEPVLTHGEPHPGNVLATTEGRLRLIDWDTLGLAPPERDLWFLEGGSGAEFAAYAEVTGHSPDPAALALYRLRWDLDDLTIYLRTFREPHGQGPDTELAWSGFTGSLERAVTAARPGVQ</sequence>
<evidence type="ECO:0000259" key="1">
    <source>
        <dbReference type="Pfam" id="PF01636"/>
    </source>
</evidence>
<dbReference type="Gene3D" id="1.10.510.10">
    <property type="entry name" value="Transferase(Phosphotransferase) domain 1"/>
    <property type="match status" value="1"/>
</dbReference>
<accession>A0A6G4TXA8</accession>
<proteinExistence type="predicted"/>
<dbReference type="Proteomes" id="UP000481583">
    <property type="component" value="Unassembled WGS sequence"/>
</dbReference>
<evidence type="ECO:0000313" key="2">
    <source>
        <dbReference type="EMBL" id="NGN64615.1"/>
    </source>
</evidence>
<dbReference type="SUPFAM" id="SSF56112">
    <property type="entry name" value="Protein kinase-like (PK-like)"/>
    <property type="match status" value="1"/>
</dbReference>
<organism evidence="2 3">
    <name type="scientific">Streptomyces coryli</name>
    <dbReference type="NCBI Taxonomy" id="1128680"/>
    <lineage>
        <taxon>Bacteria</taxon>
        <taxon>Bacillati</taxon>
        <taxon>Actinomycetota</taxon>
        <taxon>Actinomycetes</taxon>
        <taxon>Kitasatosporales</taxon>
        <taxon>Streptomycetaceae</taxon>
        <taxon>Streptomyces</taxon>
    </lineage>
</organism>
<feature type="domain" description="Aminoglycoside phosphotransferase" evidence="1">
    <location>
        <begin position="40"/>
        <end position="254"/>
    </location>
</feature>
<dbReference type="EMBL" id="JAAKZV010000038">
    <property type="protein sequence ID" value="NGN64615.1"/>
    <property type="molecule type" value="Genomic_DNA"/>
</dbReference>
<dbReference type="RefSeq" id="WP_165236262.1">
    <property type="nucleotide sequence ID" value="NZ_JAAKZV010000038.1"/>
</dbReference>
<evidence type="ECO:0000313" key="3">
    <source>
        <dbReference type="Proteomes" id="UP000481583"/>
    </source>
</evidence>
<dbReference type="AlphaFoldDB" id="A0A6G4TXA8"/>
<gene>
    <name evidence="2" type="ORF">G5C51_11970</name>
</gene>
<comment type="caution">
    <text evidence="2">The sequence shown here is derived from an EMBL/GenBank/DDBJ whole genome shotgun (WGS) entry which is preliminary data.</text>
</comment>
<reference evidence="2 3" key="1">
    <citation type="submission" date="2020-02" db="EMBL/GenBank/DDBJ databases">
        <title>Whole-genome analyses of novel actinobacteria.</title>
        <authorList>
            <person name="Sahin N."/>
        </authorList>
    </citation>
    <scope>NUCLEOTIDE SEQUENCE [LARGE SCALE GENOMIC DNA]</scope>
    <source>
        <strain evidence="2 3">A7024</strain>
    </source>
</reference>
<dbReference type="Gene3D" id="1.20.58.840">
    <property type="match status" value="1"/>
</dbReference>
<dbReference type="InterPro" id="IPR002575">
    <property type="entry name" value="Aminoglycoside_PTrfase"/>
</dbReference>
<dbReference type="InterPro" id="IPR011009">
    <property type="entry name" value="Kinase-like_dom_sf"/>
</dbReference>
<keyword evidence="2" id="KW-0808">Transferase</keyword>
<dbReference type="GO" id="GO:0016740">
    <property type="term" value="F:transferase activity"/>
    <property type="evidence" value="ECO:0007669"/>
    <property type="project" value="UniProtKB-KW"/>
</dbReference>
<keyword evidence="3" id="KW-1185">Reference proteome</keyword>
<name>A0A6G4TXA8_9ACTN</name>
<dbReference type="Pfam" id="PF01636">
    <property type="entry name" value="APH"/>
    <property type="match status" value="1"/>
</dbReference>
<dbReference type="Gene3D" id="3.30.200.20">
    <property type="entry name" value="Phosphorylase Kinase, domain 1"/>
    <property type="match status" value="1"/>
</dbReference>
<protein>
    <submittedName>
        <fullName evidence="2">Aminoglycoside phosphotransferase family protein</fullName>
    </submittedName>
</protein>